<dbReference type="InterPro" id="IPR016171">
    <property type="entry name" value="Vanillyl_alc_oxidase_C-sub2"/>
</dbReference>
<dbReference type="Pfam" id="PF01565">
    <property type="entry name" value="FAD_binding_4"/>
    <property type="match status" value="1"/>
</dbReference>
<dbReference type="InterPro" id="IPR051264">
    <property type="entry name" value="FAD-oxidored/transferase_4"/>
</dbReference>
<dbReference type="EMBL" id="JAUYVI010000007">
    <property type="protein sequence ID" value="MDQ7250566.1"/>
    <property type="molecule type" value="Genomic_DNA"/>
</dbReference>
<keyword evidence="3" id="KW-0285">Flavoprotein</keyword>
<dbReference type="Proteomes" id="UP001230156">
    <property type="component" value="Unassembled WGS sequence"/>
</dbReference>
<organism evidence="7 8">
    <name type="scientific">Dongia sedimenti</name>
    <dbReference type="NCBI Taxonomy" id="3064282"/>
    <lineage>
        <taxon>Bacteria</taxon>
        <taxon>Pseudomonadati</taxon>
        <taxon>Pseudomonadota</taxon>
        <taxon>Alphaproteobacteria</taxon>
        <taxon>Rhodospirillales</taxon>
        <taxon>Dongiaceae</taxon>
        <taxon>Dongia</taxon>
    </lineage>
</organism>
<comment type="similarity">
    <text evidence="2">Belongs to the FAD-binding oxidoreductase/transferase type 4 family.</text>
</comment>
<dbReference type="RefSeq" id="WP_379960000.1">
    <property type="nucleotide sequence ID" value="NZ_JAUYVI010000007.1"/>
</dbReference>
<evidence type="ECO:0000256" key="2">
    <source>
        <dbReference type="ARBA" id="ARBA00008000"/>
    </source>
</evidence>
<comment type="cofactor">
    <cofactor evidence="1">
        <name>FAD</name>
        <dbReference type="ChEBI" id="CHEBI:57692"/>
    </cofactor>
</comment>
<dbReference type="InterPro" id="IPR006094">
    <property type="entry name" value="Oxid_FAD_bind_N"/>
</dbReference>
<dbReference type="PROSITE" id="PS51387">
    <property type="entry name" value="FAD_PCMH"/>
    <property type="match status" value="1"/>
</dbReference>
<evidence type="ECO:0000256" key="3">
    <source>
        <dbReference type="ARBA" id="ARBA00022630"/>
    </source>
</evidence>
<evidence type="ECO:0000259" key="6">
    <source>
        <dbReference type="PROSITE" id="PS51387"/>
    </source>
</evidence>
<proteinExistence type="inferred from homology"/>
<dbReference type="PANTHER" id="PTHR43716:SF1">
    <property type="entry name" value="D-2-HYDROXYGLUTARATE DEHYDROGENASE, MITOCHONDRIAL"/>
    <property type="match status" value="1"/>
</dbReference>
<gene>
    <name evidence="7" type="ORF">Q8A70_22950</name>
</gene>
<dbReference type="Pfam" id="PF02913">
    <property type="entry name" value="FAD-oxidase_C"/>
    <property type="match status" value="1"/>
</dbReference>
<keyword evidence="5" id="KW-0560">Oxidoreductase</keyword>
<name>A0ABU0YS72_9PROT</name>
<dbReference type="InterPro" id="IPR036318">
    <property type="entry name" value="FAD-bd_PCMH-like_sf"/>
</dbReference>
<keyword evidence="4" id="KW-0274">FAD</keyword>
<comment type="caution">
    <text evidence="7">The sequence shown here is derived from an EMBL/GenBank/DDBJ whole genome shotgun (WGS) entry which is preliminary data.</text>
</comment>
<accession>A0ABU0YS72</accession>
<dbReference type="Gene3D" id="3.30.70.2190">
    <property type="match status" value="1"/>
</dbReference>
<keyword evidence="8" id="KW-1185">Reference proteome</keyword>
<evidence type="ECO:0000256" key="1">
    <source>
        <dbReference type="ARBA" id="ARBA00001974"/>
    </source>
</evidence>
<evidence type="ECO:0000313" key="7">
    <source>
        <dbReference type="EMBL" id="MDQ7250566.1"/>
    </source>
</evidence>
<dbReference type="Gene3D" id="3.30.465.10">
    <property type="match status" value="1"/>
</dbReference>
<dbReference type="SUPFAM" id="SSF56176">
    <property type="entry name" value="FAD-binding/transporter-associated domain-like"/>
    <property type="match status" value="1"/>
</dbReference>
<dbReference type="SUPFAM" id="SSF55103">
    <property type="entry name" value="FAD-linked oxidases, C-terminal domain"/>
    <property type="match status" value="1"/>
</dbReference>
<evidence type="ECO:0000256" key="5">
    <source>
        <dbReference type="ARBA" id="ARBA00023002"/>
    </source>
</evidence>
<feature type="domain" description="FAD-binding PCMH-type" evidence="6">
    <location>
        <begin position="40"/>
        <end position="219"/>
    </location>
</feature>
<evidence type="ECO:0000313" key="8">
    <source>
        <dbReference type="Proteomes" id="UP001230156"/>
    </source>
</evidence>
<evidence type="ECO:0000256" key="4">
    <source>
        <dbReference type="ARBA" id="ARBA00022827"/>
    </source>
</evidence>
<dbReference type="InterPro" id="IPR016166">
    <property type="entry name" value="FAD-bd_PCMH"/>
</dbReference>
<dbReference type="Gene3D" id="1.10.45.10">
    <property type="entry name" value="Vanillyl-alcohol Oxidase, Chain A, domain 4"/>
    <property type="match status" value="1"/>
</dbReference>
<dbReference type="InterPro" id="IPR016169">
    <property type="entry name" value="FAD-bd_PCMH_sub2"/>
</dbReference>
<dbReference type="PANTHER" id="PTHR43716">
    <property type="entry name" value="D-2-HYDROXYGLUTARATE DEHYDROGENASE, MITOCHONDRIAL"/>
    <property type="match status" value="1"/>
</dbReference>
<dbReference type="InterPro" id="IPR004113">
    <property type="entry name" value="FAD-bd_oxidored_4_C"/>
</dbReference>
<protein>
    <submittedName>
        <fullName evidence="7">FAD-binding oxidoreductase</fullName>
    </submittedName>
</protein>
<dbReference type="Gene3D" id="3.30.70.2740">
    <property type="match status" value="1"/>
</dbReference>
<reference evidence="8" key="1">
    <citation type="submission" date="2023-08" db="EMBL/GenBank/DDBJ databases">
        <title>Rhodospirillaceae gen. nov., a novel taxon isolated from the Yangtze River Yuezi River estuary sludge.</title>
        <authorList>
            <person name="Ruan L."/>
        </authorList>
    </citation>
    <scope>NUCLEOTIDE SEQUENCE [LARGE SCALE GENOMIC DNA]</scope>
    <source>
        <strain evidence="8">R-7</strain>
    </source>
</reference>
<dbReference type="InterPro" id="IPR016164">
    <property type="entry name" value="FAD-linked_Oxase-like_C"/>
</dbReference>
<sequence length="466" mass="49776">MTAVVPRRGVVAALQAALGTAVLSGPDIPARNEKDWSTLPPLRPLALVRPSNPEGVAQAMRICVEHGIAVVPQGGLTGLAGGARPVEGSVVLSLEQLVGVEEIDIHSATMTVRAGTPLEVVQRAADDAGFFFALDLGARGSCSVGGNLSTNAGGNRVIRYGMMRELVLGLEAVLSDGTLVTSLNKMLKNNAGYDWKQLFIGSEGTLGVVTRIVLRLHPKPACTMAALCGLADYDAVLALLGGARRGLGPMLSAFEVMWPDYWEIATRRVKNVRDPLSSAHPFYVLVEAQGSSEEDDPERFQTWLERQAEASIITDAAVARSVADVQAFWATRDAAAEFRQVVGPHSSFDIGLPVGSMDAYAIECRATLVSQIPGCRALFYGHIADGNMHIITFVPDAEEQPHAKIDDVVYRLVQKHGGTISAEHGIGLLKKPYLELTRTPAELALMQRIKKALDPVGLVNPGKVLD</sequence>